<dbReference type="SUPFAM" id="SSF52540">
    <property type="entry name" value="P-loop containing nucleoside triphosphate hydrolases"/>
    <property type="match status" value="2"/>
</dbReference>
<dbReference type="EMBL" id="JABELV010000094">
    <property type="protein sequence ID" value="KAG7531330.1"/>
    <property type="molecule type" value="Genomic_DNA"/>
</dbReference>
<keyword evidence="2" id="KW-0813">Transport</keyword>
<dbReference type="Proteomes" id="UP000812966">
    <property type="component" value="Unassembled WGS sequence"/>
</dbReference>
<dbReference type="GO" id="GO:0000329">
    <property type="term" value="C:fungal-type vacuole membrane"/>
    <property type="evidence" value="ECO:0007669"/>
    <property type="project" value="TreeGrafter"/>
</dbReference>
<dbReference type="PROSITE" id="PS50893">
    <property type="entry name" value="ABC_TRANSPORTER_2"/>
    <property type="match status" value="2"/>
</dbReference>
<dbReference type="InterPro" id="IPR011527">
    <property type="entry name" value="ABC1_TM_dom"/>
</dbReference>
<evidence type="ECO:0000259" key="12">
    <source>
        <dbReference type="PROSITE" id="PS50893"/>
    </source>
</evidence>
<dbReference type="Pfam" id="PF00664">
    <property type="entry name" value="ABC_membrane"/>
    <property type="match status" value="2"/>
</dbReference>
<dbReference type="FunFam" id="1.20.1560.10:FF:000013">
    <property type="entry name" value="ABC transporter C family member 2"/>
    <property type="match status" value="1"/>
</dbReference>
<gene>
    <name evidence="14" type="ORF">FFLO_04451</name>
</gene>
<dbReference type="InterPro" id="IPR027417">
    <property type="entry name" value="P-loop_NTPase"/>
</dbReference>
<feature type="transmembrane region" description="Helical" evidence="10">
    <location>
        <begin position="1189"/>
        <end position="1222"/>
    </location>
</feature>
<dbReference type="Gene3D" id="1.20.1560.10">
    <property type="entry name" value="ABC transporter type 1, transmembrane domain"/>
    <property type="match status" value="2"/>
</dbReference>
<feature type="transmembrane region" description="Helical" evidence="10">
    <location>
        <begin position="406"/>
        <end position="430"/>
    </location>
</feature>
<evidence type="ECO:0000256" key="2">
    <source>
        <dbReference type="ARBA" id="ARBA00022448"/>
    </source>
</evidence>
<feature type="transmembrane region" description="Helical" evidence="10">
    <location>
        <begin position="365"/>
        <end position="386"/>
    </location>
</feature>
<evidence type="ECO:0000313" key="14">
    <source>
        <dbReference type="EMBL" id="KAG7531330.1"/>
    </source>
</evidence>
<evidence type="ECO:0000256" key="10">
    <source>
        <dbReference type="SAM" id="Phobius"/>
    </source>
</evidence>
<dbReference type="Pfam" id="PF00005">
    <property type="entry name" value="ABC_tran"/>
    <property type="match status" value="2"/>
</dbReference>
<keyword evidence="7 10" id="KW-1133">Transmembrane helix</keyword>
<evidence type="ECO:0000256" key="1">
    <source>
        <dbReference type="ARBA" id="ARBA00004141"/>
    </source>
</evidence>
<feature type="domain" description="ABC transporter" evidence="12">
    <location>
        <begin position="1380"/>
        <end position="1625"/>
    </location>
</feature>
<dbReference type="GO" id="GO:0140359">
    <property type="term" value="F:ABC-type transporter activity"/>
    <property type="evidence" value="ECO:0007669"/>
    <property type="project" value="InterPro"/>
</dbReference>
<dbReference type="GO" id="GO:0005524">
    <property type="term" value="F:ATP binding"/>
    <property type="evidence" value="ECO:0007669"/>
    <property type="project" value="UniProtKB-KW"/>
</dbReference>
<dbReference type="PROSITE" id="PS51257">
    <property type="entry name" value="PROKAR_LIPOPROTEIN"/>
    <property type="match status" value="1"/>
</dbReference>
<dbReference type="SUPFAM" id="SSF90123">
    <property type="entry name" value="ABC transporter transmembrane region"/>
    <property type="match status" value="2"/>
</dbReference>
<feature type="domain" description="ABC transmembrane type-1" evidence="13">
    <location>
        <begin position="368"/>
        <end position="693"/>
    </location>
</feature>
<keyword evidence="6" id="KW-0067">ATP-binding</keyword>
<feature type="domain" description="ABC transmembrane type-1" evidence="13">
    <location>
        <begin position="1068"/>
        <end position="1346"/>
    </location>
</feature>
<dbReference type="CDD" id="cd03244">
    <property type="entry name" value="ABCC_MRP_domain2"/>
    <property type="match status" value="1"/>
</dbReference>
<dbReference type="Gene3D" id="3.40.50.300">
    <property type="entry name" value="P-loop containing nucleotide triphosphate hydrolases"/>
    <property type="match status" value="2"/>
</dbReference>
<accession>A0A8K0NSA1</accession>
<feature type="transmembrane region" description="Helical" evidence="10">
    <location>
        <begin position="1103"/>
        <end position="1122"/>
    </location>
</feature>
<feature type="transmembrane region" description="Helical" evidence="10">
    <location>
        <begin position="1064"/>
        <end position="1083"/>
    </location>
</feature>
<proteinExistence type="predicted"/>
<name>A0A8K0NSA1_9TREE</name>
<comment type="caution">
    <text evidence="14">The sequence shown here is derived from an EMBL/GenBank/DDBJ whole genome shotgun (WGS) entry which is preliminary data.</text>
</comment>
<evidence type="ECO:0000256" key="3">
    <source>
        <dbReference type="ARBA" id="ARBA00022692"/>
    </source>
</evidence>
<dbReference type="CDD" id="cd18596">
    <property type="entry name" value="ABC_6TM_VMR1_D1_like"/>
    <property type="match status" value="1"/>
</dbReference>
<feature type="region of interest" description="Disordered" evidence="9">
    <location>
        <begin position="464"/>
        <end position="504"/>
    </location>
</feature>
<feature type="transmembrane region" description="Helical" evidence="10">
    <location>
        <begin position="629"/>
        <end position="657"/>
    </location>
</feature>
<evidence type="ECO:0000256" key="11">
    <source>
        <dbReference type="SAM" id="SignalP"/>
    </source>
</evidence>
<evidence type="ECO:0000256" key="4">
    <source>
        <dbReference type="ARBA" id="ARBA00022737"/>
    </source>
</evidence>
<evidence type="ECO:0000256" key="9">
    <source>
        <dbReference type="SAM" id="MobiDB-lite"/>
    </source>
</evidence>
<keyword evidence="4" id="KW-0677">Repeat</keyword>
<feature type="signal peptide" evidence="11">
    <location>
        <begin position="1"/>
        <end position="20"/>
    </location>
</feature>
<protein>
    <submittedName>
        <fullName evidence="14">Uncharacterized protein</fullName>
    </submittedName>
</protein>
<dbReference type="CDD" id="cd18604">
    <property type="entry name" value="ABC_6TM_VMR1_D2_like"/>
    <property type="match status" value="1"/>
</dbReference>
<evidence type="ECO:0000313" key="15">
    <source>
        <dbReference type="Proteomes" id="UP000812966"/>
    </source>
</evidence>
<evidence type="ECO:0000256" key="5">
    <source>
        <dbReference type="ARBA" id="ARBA00022741"/>
    </source>
</evidence>
<feature type="chain" id="PRO_5035464955" evidence="11">
    <location>
        <begin position="21"/>
        <end position="1652"/>
    </location>
</feature>
<keyword evidence="5" id="KW-0547">Nucleotide-binding</keyword>
<dbReference type="InterPro" id="IPR017871">
    <property type="entry name" value="ABC_transporter-like_CS"/>
</dbReference>
<reference evidence="14" key="1">
    <citation type="submission" date="2020-04" db="EMBL/GenBank/DDBJ databases">
        <title>Analysis of mating type loci in Filobasidium floriforme.</title>
        <authorList>
            <person name="Nowrousian M."/>
        </authorList>
    </citation>
    <scope>NUCLEOTIDE SEQUENCE</scope>
    <source>
        <strain evidence="14">CBS 6242</strain>
    </source>
</reference>
<dbReference type="PANTHER" id="PTHR24223:SF353">
    <property type="entry name" value="ABC TRANSPORTER ATP-BINDING PROTEIN_PERMEASE VMR1-RELATED"/>
    <property type="match status" value="1"/>
</dbReference>
<dbReference type="FunFam" id="3.40.50.300:FF:001354">
    <property type="entry name" value="ATP-binding cassette (ABC) transporter, putative"/>
    <property type="match status" value="1"/>
</dbReference>
<dbReference type="InterPro" id="IPR003439">
    <property type="entry name" value="ABC_transporter-like_ATP-bd"/>
</dbReference>
<dbReference type="PANTHER" id="PTHR24223">
    <property type="entry name" value="ATP-BINDING CASSETTE SUB-FAMILY C"/>
    <property type="match status" value="1"/>
</dbReference>
<feature type="transmembrane region" description="Helical" evidence="10">
    <location>
        <begin position="96"/>
        <end position="117"/>
    </location>
</feature>
<keyword evidence="8 10" id="KW-0472">Membrane</keyword>
<dbReference type="InterPro" id="IPR003593">
    <property type="entry name" value="AAA+_ATPase"/>
</dbReference>
<dbReference type="PROSITE" id="PS00211">
    <property type="entry name" value="ABC_TRANSPORTER_1"/>
    <property type="match status" value="2"/>
</dbReference>
<feature type="transmembrane region" description="Helical" evidence="10">
    <location>
        <begin position="129"/>
        <end position="149"/>
    </location>
</feature>
<dbReference type="SMART" id="SM00382">
    <property type="entry name" value="AAA"/>
    <property type="match status" value="2"/>
</dbReference>
<feature type="transmembrane region" description="Helical" evidence="10">
    <location>
        <begin position="161"/>
        <end position="181"/>
    </location>
</feature>
<evidence type="ECO:0000256" key="6">
    <source>
        <dbReference type="ARBA" id="ARBA00022840"/>
    </source>
</evidence>
<feature type="domain" description="ABC transporter" evidence="12">
    <location>
        <begin position="742"/>
        <end position="990"/>
    </location>
</feature>
<dbReference type="PROSITE" id="PS50929">
    <property type="entry name" value="ABC_TM1F"/>
    <property type="match status" value="2"/>
</dbReference>
<comment type="subcellular location">
    <subcellularLocation>
        <location evidence="1">Membrane</location>
        <topology evidence="1">Multi-pass membrane protein</topology>
    </subcellularLocation>
</comment>
<dbReference type="CDD" id="cd03250">
    <property type="entry name" value="ABCC_MRP_domain1"/>
    <property type="match status" value="1"/>
</dbReference>
<keyword evidence="11" id="KW-0732">Signal</keyword>
<feature type="region of interest" description="Disordered" evidence="9">
    <location>
        <begin position="1016"/>
        <end position="1037"/>
    </location>
</feature>
<feature type="transmembrane region" description="Helical" evidence="10">
    <location>
        <begin position="1295"/>
        <end position="1313"/>
    </location>
</feature>
<feature type="transmembrane region" description="Helical" evidence="10">
    <location>
        <begin position="1242"/>
        <end position="1261"/>
    </location>
</feature>
<keyword evidence="15" id="KW-1185">Reference proteome</keyword>
<organism evidence="14 15">
    <name type="scientific">Filobasidium floriforme</name>
    <dbReference type="NCBI Taxonomy" id="5210"/>
    <lineage>
        <taxon>Eukaryota</taxon>
        <taxon>Fungi</taxon>
        <taxon>Dikarya</taxon>
        <taxon>Basidiomycota</taxon>
        <taxon>Agaricomycotina</taxon>
        <taxon>Tremellomycetes</taxon>
        <taxon>Filobasidiales</taxon>
        <taxon>Filobasidiaceae</taxon>
        <taxon>Filobasidium</taxon>
    </lineage>
</organism>
<keyword evidence="3 10" id="KW-0812">Transmembrane</keyword>
<dbReference type="InterPro" id="IPR050173">
    <property type="entry name" value="ABC_transporter_C-like"/>
</dbReference>
<evidence type="ECO:0000259" key="13">
    <source>
        <dbReference type="PROSITE" id="PS50929"/>
    </source>
</evidence>
<dbReference type="GO" id="GO:0016887">
    <property type="term" value="F:ATP hydrolysis activity"/>
    <property type="evidence" value="ECO:0007669"/>
    <property type="project" value="InterPro"/>
</dbReference>
<sequence length="1652" mass="182279">MDITHRILLALPIAVAASSACLYVPTLPKDPSQPGTIRLETTEDDEPEERTLVETDQGAVSVDSDEFATFRPESIDGVPIKGQEEIFWRRMNRLKLANLGFLLLPTLSNLFAFGWYIGNNHGYAKSTLAILAGIIPVHVYALSLGLLHLSQSSVPQHYATTLHEAILLTVTWLCQIVFVMLPDATIARGDNDVFSPLASTTWDMYNIALQPLLLFPALVIVVAVIPRGPELYFPMEKLFTKQLLDSMKEHYAQNEKGSASIPELNDRIANVTPELSSTVLGSVLFLYVEPLLHRAKKSTSFHVWQLPILPRSMRSMYNFRLMRSVFGDTRKLKRYHKRSGMLGRLDDLPEGWNLLAKVFWANKGLFTWVVVLAATTAALYYLPAVFLQQLTQYLQDNPDRKNIRYGWVMCFGLAASNIVMFLAVGILWYITSTQLSNRIKLQLSTLLFSKTLVKKDLAATNKGSSKAEAKENRLAEAGDDQAGESKDGPLDVGGPDEEDEEDVSSKAQIMTLFTVDVDRVADFTFHTFSLIDSPIEIVVGGIFLYKLLGVSAIYGFLLATVTLPLNHFASKIVVSTQDELMKARDERTAVMNEILGSVRVIKFFAWERKFESKVTKIRSRELKYLRRNYLIEVVLNWIWAVTPVMVTLVTFFHYVIIAKKELTPPVAFPGLSVLQELQFSLSALPETAISVLQGFVSLRRIQKYLSQAEIVPGNDDNTDDTVSLRSATLTWPRDVASGTATTGPASVAPSGTNTPSGLFTLADVNIEFPIGQLSIVAGRLGAGKTLLLSGLLGEADLLAGQILCPRSPVSAIEDYGGTVPPEDWILCGNTAFASQVPFLINGSLRQNVIFGAPEDEARFRSVIQACSLQADLELLEDGEWTEIGEKGINMSGGQRARVSLARAIYSRARTILLDDVMSALDAHTQAAIVKNLFKGPLTEGRTVIIVSHQIKLLFPVAAHVVLLDNGDVKYSGTVQDFVEAGHLEELDEAAGDNTDSMSTHSKPEVEEILDTAADLSEGDAQQKDDANNAVPHHVPRKLVEDENRQTGAIAGRTWKTYLRAQGSTTFWICFLLVTVIGACPPLLDRYILNLWSASYSDDQPKHTPLYFITVYAIATVLGTVAAQSRFAVLYKGSLTASEKIHRSMLERVLRATLRFHDTSIRGRTLNRFGKDMEGLDSSTADSFGRSVFYLLNVIVTLGSITWVGGWRFMIAAVLLGALYYRASSLYGPVSRDLRRLDSLTRSPLYATFSEVIGGIQTIRAYGASRSMMERMTKIVSSLSWSVFAWTVSRWVSARFNILSSAIVGLTGVVVLVTPTSASLAGFALTFALSVSNDLLFVVRRWVQLQQSMVAVRLDEYCQLPIEAAEFTDKVPAAWPHAGKIEVDNLSIQYAPGLPTVLHELSFAISPGQKIGVCGATGCGKSTLAMSLLRFVEPTSGSIRIDGIDITQAGLSQLRSRVQIIPQDPTVLSGKLRSTLDVFDEYDDAAIFEALRRVHLLKPEDSLEADGENRNRNVFLNLDADVSEGGDNFSQGEKQLLCLARSILRNPKILIMDEATASIDCESTNVVSRTIREEFTESTLITIAHRLTTIIDYDKILFLDAGRIAEFDSPRTLLMDSSSRFYKLCEATGRLEFASLLRAAGVNQDDQEPTRDS</sequence>
<dbReference type="InterPro" id="IPR036640">
    <property type="entry name" value="ABC1_TM_sf"/>
</dbReference>
<evidence type="ECO:0000256" key="8">
    <source>
        <dbReference type="ARBA" id="ARBA00023136"/>
    </source>
</evidence>
<feature type="transmembrane region" description="Helical" evidence="10">
    <location>
        <begin position="204"/>
        <end position="225"/>
    </location>
</feature>
<evidence type="ECO:0000256" key="7">
    <source>
        <dbReference type="ARBA" id="ARBA00022989"/>
    </source>
</evidence>
<feature type="compositionally biased region" description="Basic and acidic residues" evidence="9">
    <location>
        <begin position="465"/>
        <end position="476"/>
    </location>
</feature>